<dbReference type="SUPFAM" id="SSF52540">
    <property type="entry name" value="P-loop containing nucleoside triphosphate hydrolases"/>
    <property type="match status" value="1"/>
</dbReference>
<dbReference type="Proteomes" id="UP000236182">
    <property type="component" value="Unassembled WGS sequence"/>
</dbReference>
<keyword evidence="3" id="KW-1185">Reference proteome</keyword>
<dbReference type="EMBL" id="PPEI02000009">
    <property type="protein sequence ID" value="PWN60041.1"/>
    <property type="molecule type" value="Genomic_DNA"/>
</dbReference>
<evidence type="ECO:0000313" key="3">
    <source>
        <dbReference type="Proteomes" id="UP000236182"/>
    </source>
</evidence>
<dbReference type="Gene3D" id="3.40.50.300">
    <property type="entry name" value="P-loop containing nucleotide triphosphate hydrolases"/>
    <property type="match status" value="1"/>
</dbReference>
<proteinExistence type="predicted"/>
<organism evidence="2 3">
    <name type="scientific">Chryseobacterium oncorhynchi</name>
    <dbReference type="NCBI Taxonomy" id="741074"/>
    <lineage>
        <taxon>Bacteria</taxon>
        <taxon>Pseudomonadati</taxon>
        <taxon>Bacteroidota</taxon>
        <taxon>Flavobacteriia</taxon>
        <taxon>Flavobacteriales</taxon>
        <taxon>Weeksellaceae</taxon>
        <taxon>Chryseobacterium group</taxon>
        <taxon>Chryseobacterium</taxon>
    </lineage>
</organism>
<protein>
    <recommendedName>
        <fullName evidence="1">AAA domain-containing protein</fullName>
    </recommendedName>
</protein>
<dbReference type="OrthoDB" id="9815116at2"/>
<dbReference type="PANTHER" id="PTHR13696:SF99">
    <property type="entry name" value="COBYRINIC ACID AC-DIAMIDE SYNTHASE"/>
    <property type="match status" value="1"/>
</dbReference>
<dbReference type="Pfam" id="PF13614">
    <property type="entry name" value="AAA_31"/>
    <property type="match status" value="1"/>
</dbReference>
<sequence>MVISIINNKGGVAKTTTTFMLGAYLANQGNRVLLIDFDAQMNLTEKVGGLHKDVKVDYNIVDLLNGKRNPSFFTNEDGNLFTIMGTEDIDVYFNINSDQDENSEEYKRKRYSLRAYRELFLNNFDYVLIDCQPRLLNKSLLTSNEVALLASDYVIVPASPDKDSITGFQKVISSIKRIKPENPGLKLLGLVFTIIGSREEIIYKQYKEAMAGSIGDLLFKSDIRRNTAMQQALNLNSTIFNYSPNSISAEDYTNFGVEVVEKINKLKAL</sequence>
<accession>A0A316WF47</accession>
<dbReference type="InterPro" id="IPR027417">
    <property type="entry name" value="P-loop_NTPase"/>
</dbReference>
<gene>
    <name evidence="2" type="ORF">C1638_020965</name>
</gene>
<evidence type="ECO:0000259" key="1">
    <source>
        <dbReference type="Pfam" id="PF13614"/>
    </source>
</evidence>
<dbReference type="RefSeq" id="WP_109623886.1">
    <property type="nucleotide sequence ID" value="NZ_PPEI02000009.1"/>
</dbReference>
<feature type="domain" description="AAA" evidence="1">
    <location>
        <begin position="2"/>
        <end position="183"/>
    </location>
</feature>
<reference evidence="2" key="1">
    <citation type="submission" date="2018-04" db="EMBL/GenBank/DDBJ databases">
        <title>Draft Genome Sequences of Chryseobacterium lactis NCTC11390T isolated from milk, Chryseobacterium oncorhynchi 701B-08T from rainbow trout, and Chryseobacterium viscerum 687B-08T from diseased fish.</title>
        <authorList>
            <person name="Jeong J.-J."/>
            <person name="Lee Y.J."/>
            <person name="Pathiraja D."/>
            <person name="Park B."/>
            <person name="Choi I.-G."/>
            <person name="Kim K.D."/>
        </authorList>
    </citation>
    <scope>NUCLEOTIDE SEQUENCE [LARGE SCALE GENOMIC DNA]</scope>
    <source>
        <strain evidence="2">701B-08</strain>
    </source>
</reference>
<name>A0A316WF47_9FLAO</name>
<comment type="caution">
    <text evidence="2">The sequence shown here is derived from an EMBL/GenBank/DDBJ whole genome shotgun (WGS) entry which is preliminary data.</text>
</comment>
<evidence type="ECO:0000313" key="2">
    <source>
        <dbReference type="EMBL" id="PWN60041.1"/>
    </source>
</evidence>
<dbReference type="InterPro" id="IPR025669">
    <property type="entry name" value="AAA_dom"/>
</dbReference>
<dbReference type="CDD" id="cd02042">
    <property type="entry name" value="ParAB_family"/>
    <property type="match status" value="1"/>
</dbReference>
<dbReference type="InterPro" id="IPR050678">
    <property type="entry name" value="DNA_Partitioning_ATPase"/>
</dbReference>
<dbReference type="PANTHER" id="PTHR13696">
    <property type="entry name" value="P-LOOP CONTAINING NUCLEOSIDE TRIPHOSPHATE HYDROLASE"/>
    <property type="match status" value="1"/>
</dbReference>
<dbReference type="AlphaFoldDB" id="A0A316WF47"/>